<evidence type="ECO:0000256" key="5">
    <source>
        <dbReference type="SAM" id="Phobius"/>
    </source>
</evidence>
<evidence type="ECO:0000256" key="1">
    <source>
        <dbReference type="ARBA" id="ARBA00004141"/>
    </source>
</evidence>
<keyword evidence="3 5" id="KW-1133">Transmembrane helix</keyword>
<dbReference type="Pfam" id="PF13520">
    <property type="entry name" value="AA_permease_2"/>
    <property type="match status" value="1"/>
</dbReference>
<dbReference type="VEuPathDB" id="FungiDB:AFLA_010284"/>
<feature type="domain" description="FAD dependent oxidoreductase" evidence="6">
    <location>
        <begin position="276"/>
        <end position="668"/>
    </location>
</feature>
<evidence type="ECO:0000313" key="7">
    <source>
        <dbReference type="EMBL" id="QRD94514.1"/>
    </source>
</evidence>
<keyword evidence="4 5" id="KW-0472">Membrane</keyword>
<reference evidence="8" key="1">
    <citation type="journal article" date="2021" name="G3 (Bethesda)">
        <title>Chromosome assembled and annotated genome sequence of Aspergillus flavus NRRL 3357.</title>
        <authorList>
            <person name="Skerker J.M."/>
            <person name="Pianalto K.M."/>
            <person name="Mondo S.J."/>
            <person name="Yang K."/>
            <person name="Arkin A.P."/>
            <person name="Keller N.P."/>
            <person name="Grigoriev I.V."/>
            <person name="Louise Glass N.L."/>
        </authorList>
    </citation>
    <scope>NUCLEOTIDE SEQUENCE [LARGE SCALE GENOMIC DNA]</scope>
    <source>
        <strain evidence="8">ATCC 200026 / FGSC A1120 / IAM 13836 / NRRL 3357 / JCM 12722 / SRRC 167</strain>
    </source>
</reference>
<dbReference type="Gene3D" id="3.50.50.60">
    <property type="entry name" value="FAD/NAD(P)-binding domain"/>
    <property type="match status" value="1"/>
</dbReference>
<dbReference type="Proteomes" id="UP000596276">
    <property type="component" value="Chromosome 6"/>
</dbReference>
<dbReference type="PANTHER" id="PTHR13847:SF213">
    <property type="entry name" value="DEPENDENT OXIDOREDUCTASE, PUTATIVE-RELATED"/>
    <property type="match status" value="1"/>
</dbReference>
<dbReference type="SUPFAM" id="SSF51905">
    <property type="entry name" value="FAD/NAD(P)-binding domain"/>
    <property type="match status" value="1"/>
</dbReference>
<gene>
    <name evidence="7" type="ORF">F9C07_2286602</name>
</gene>
<accession>A0A7U2R3L4</accession>
<evidence type="ECO:0000256" key="3">
    <source>
        <dbReference type="ARBA" id="ARBA00022989"/>
    </source>
</evidence>
<feature type="transmembrane region" description="Helical" evidence="5">
    <location>
        <begin position="113"/>
        <end position="135"/>
    </location>
</feature>
<dbReference type="AlphaFoldDB" id="A0A7U2R3L4"/>
<feature type="transmembrane region" description="Helical" evidence="5">
    <location>
        <begin position="86"/>
        <end position="107"/>
    </location>
</feature>
<feature type="transmembrane region" description="Helical" evidence="5">
    <location>
        <begin position="182"/>
        <end position="203"/>
    </location>
</feature>
<keyword evidence="8" id="KW-1185">Reference proteome</keyword>
<sequence>MRGMSLKIRLKAFMLTPSSGYPLMNLIYEHWGHAPTSAYFLFITPVGFIGGSGTLLTYASQIAAFARDGGFPWHERVAYVHPRLNLPIYSLAILGIGTFLVLIIALSPAASSIIYSLSVVTSLVTFIVPIFFRIFAGDRWVPGPWNLGRWSIPIHIAAVVTQVYLIIMECFPTARAWTVETFNYNFALTLGAMLISCGLYCSVGRRNFKGLDLEALEAWRRHHAAMAEHEVDEQTLLNLITQDPGLPRNNPTAAYWQHLPHRLSNVQSANLPQTTDIAIIGSGITGVSVAKTILEQDEAATVTVFDARALCSGATGRNGGQLAINAAESYLKLKKMVGMEMAGKIIHFNIKTLEALRRIAAQLALVQDPEVTDVVKIRSFKDEESFRRVQGGIEALEADHPSLRGLYTVLDPEACRKEHGVHGVAGAVLHSSGTVWPYRVVTNTFDDLLSRYPSRLSIETNTPVTEVVYGPSADSKHPYILTTPRGIIRATHVVYCTNGYTGHLLPALRGVLFPMKGTMTVQDLTAIPSVPNRGSTTSWAIHYTPFLDAATGGLADGLIYGMQNAKTGWHFFGGEKSPPEQLLSSDDSTLSQSSVQFLQESLGSLFGLQGPAHQKLVSAWSGIMGFTSDTLPLVGKLPSALTGRDGQGEWFSGGYNGYGMPSAWLAGESLGLMILGQSPREYLPEAYLISEERLRERLTVARSMEYLSEA</sequence>
<evidence type="ECO:0000256" key="2">
    <source>
        <dbReference type="ARBA" id="ARBA00022692"/>
    </source>
</evidence>
<protein>
    <submittedName>
        <fullName evidence="7">FAD dependent oxidoreductase-domain-containing protein</fullName>
    </submittedName>
</protein>
<dbReference type="PANTHER" id="PTHR13847">
    <property type="entry name" value="SARCOSINE DEHYDROGENASE-RELATED"/>
    <property type="match status" value="1"/>
</dbReference>
<dbReference type="Gene3D" id="3.30.9.10">
    <property type="entry name" value="D-Amino Acid Oxidase, subunit A, domain 2"/>
    <property type="match status" value="1"/>
</dbReference>
<evidence type="ECO:0000256" key="4">
    <source>
        <dbReference type="ARBA" id="ARBA00023136"/>
    </source>
</evidence>
<dbReference type="Pfam" id="PF01266">
    <property type="entry name" value="DAO"/>
    <property type="match status" value="1"/>
</dbReference>
<dbReference type="GO" id="GO:0016020">
    <property type="term" value="C:membrane"/>
    <property type="evidence" value="ECO:0007669"/>
    <property type="project" value="UniProtKB-SubCell"/>
</dbReference>
<feature type="transmembrane region" description="Helical" evidence="5">
    <location>
        <begin position="147"/>
        <end position="167"/>
    </location>
</feature>
<dbReference type="InterPro" id="IPR006076">
    <property type="entry name" value="FAD-dep_OxRdtase"/>
</dbReference>
<dbReference type="InterPro" id="IPR002293">
    <property type="entry name" value="AA/rel_permease1"/>
</dbReference>
<evidence type="ECO:0000259" key="6">
    <source>
        <dbReference type="Pfam" id="PF01266"/>
    </source>
</evidence>
<comment type="subcellular location">
    <subcellularLocation>
        <location evidence="1">Membrane</location>
        <topology evidence="1">Multi-pass membrane protein</topology>
    </subcellularLocation>
</comment>
<dbReference type="GO" id="GO:0005737">
    <property type="term" value="C:cytoplasm"/>
    <property type="evidence" value="ECO:0007669"/>
    <property type="project" value="TreeGrafter"/>
</dbReference>
<dbReference type="GO" id="GO:0022857">
    <property type="term" value="F:transmembrane transporter activity"/>
    <property type="evidence" value="ECO:0007669"/>
    <property type="project" value="InterPro"/>
</dbReference>
<evidence type="ECO:0000313" key="8">
    <source>
        <dbReference type="Proteomes" id="UP000596276"/>
    </source>
</evidence>
<dbReference type="EMBL" id="CP044623">
    <property type="protein sequence ID" value="QRD94514.1"/>
    <property type="molecule type" value="Genomic_DNA"/>
</dbReference>
<name>A0A7U2R3L4_ASPFN</name>
<proteinExistence type="predicted"/>
<dbReference type="InterPro" id="IPR036188">
    <property type="entry name" value="FAD/NAD-bd_sf"/>
</dbReference>
<feature type="transmembrane region" description="Helical" evidence="5">
    <location>
        <begin position="40"/>
        <end position="65"/>
    </location>
</feature>
<keyword evidence="2 5" id="KW-0812">Transmembrane</keyword>
<organism evidence="7 8">
    <name type="scientific">Aspergillus flavus (strain ATCC 200026 / FGSC A1120 / IAM 13836 / NRRL 3357 / JCM 12722 / SRRC 167)</name>
    <dbReference type="NCBI Taxonomy" id="332952"/>
    <lineage>
        <taxon>Eukaryota</taxon>
        <taxon>Fungi</taxon>
        <taxon>Dikarya</taxon>
        <taxon>Ascomycota</taxon>
        <taxon>Pezizomycotina</taxon>
        <taxon>Eurotiomycetes</taxon>
        <taxon>Eurotiomycetidae</taxon>
        <taxon>Eurotiales</taxon>
        <taxon>Aspergillaceae</taxon>
        <taxon>Aspergillus</taxon>
        <taxon>Aspergillus subgen. Circumdati</taxon>
    </lineage>
</organism>
<dbReference type="VEuPathDB" id="FungiDB:F9C07_2286602"/>